<keyword evidence="7 8" id="KW-0472">Membrane</keyword>
<dbReference type="InterPro" id="IPR013130">
    <property type="entry name" value="Fe3_Rdtase_TM_dom"/>
</dbReference>
<comment type="similarity">
    <text evidence="8">Belongs to the MsrQ family.</text>
</comment>
<keyword evidence="2 8" id="KW-0813">Transport</keyword>
<name>A0ABN1ICH6_9GAMM</name>
<evidence type="ECO:0000256" key="5">
    <source>
        <dbReference type="ARBA" id="ARBA00022989"/>
    </source>
</evidence>
<feature type="transmembrane region" description="Helical" evidence="8">
    <location>
        <begin position="163"/>
        <end position="180"/>
    </location>
</feature>
<evidence type="ECO:0000256" key="8">
    <source>
        <dbReference type="HAMAP-Rule" id="MF_01207"/>
    </source>
</evidence>
<proteinExistence type="inferred from homology"/>
<reference evidence="11 12" key="1">
    <citation type="journal article" date="2019" name="Int. J. Syst. Evol. Microbiol.">
        <title>The Global Catalogue of Microorganisms (GCM) 10K type strain sequencing project: providing services to taxonomists for standard genome sequencing and annotation.</title>
        <authorList>
            <consortium name="The Broad Institute Genomics Platform"/>
            <consortium name="The Broad Institute Genome Sequencing Center for Infectious Disease"/>
            <person name="Wu L."/>
            <person name="Ma J."/>
        </authorList>
    </citation>
    <scope>NUCLEOTIDE SEQUENCE [LARGE SCALE GENOMIC DNA]</scope>
    <source>
        <strain evidence="11 12">JCM 15421</strain>
    </source>
</reference>
<evidence type="ECO:0000259" key="10">
    <source>
        <dbReference type="Pfam" id="PF01794"/>
    </source>
</evidence>
<comment type="function">
    <text evidence="8">Part of the MsrPQ system that repairs oxidized periplasmic proteins containing methionine sulfoxide residues (Met-O), using respiratory chain electrons. Thus protects these proteins from oxidative-stress damage caused by reactive species of oxygen and chlorine generated by the host defense mechanisms. MsrPQ is essential for the maintenance of envelope integrity under bleach stress, rescuing a wide series of structurally unrelated periplasmic proteins from methionine oxidation. MsrQ provides electrons for reduction to the reductase catalytic subunit MsrP, using the quinone pool of the respiratory chain.</text>
</comment>
<dbReference type="Proteomes" id="UP001501523">
    <property type="component" value="Unassembled WGS sequence"/>
</dbReference>
<evidence type="ECO:0000256" key="2">
    <source>
        <dbReference type="ARBA" id="ARBA00022448"/>
    </source>
</evidence>
<feature type="transmembrane region" description="Helical" evidence="8">
    <location>
        <begin position="192"/>
        <end position="210"/>
    </location>
</feature>
<dbReference type="EMBL" id="BAAAEU010000002">
    <property type="protein sequence ID" value="GAA0706877.1"/>
    <property type="molecule type" value="Genomic_DNA"/>
</dbReference>
<keyword evidence="8" id="KW-0479">Metal-binding</keyword>
<sequence length="272" mass="30783">MGRPAEAVHGLAQRKHVDRIAASKPLVWMLCLLPLAWLVWDALHGQLGTDPVARLEQRSGDWTLRILLATLAITPLRLLTKWHWLTRYRRLLGLFAFFYATIHLTIYLAIDLGGFWSQIFAEIAKKPYITVGFAAWLLMIPLAATSTKGMIRRLGANWLRLHRLVYVIGLFGVLHFMWQVKFGNKIAVQEPLVYLAILIALLALRVPGWIKRWRTPRATSAPRKTVVTKAISPEAKAARPRASDATMDQQHEPERDQRSGPDQPPDRALGLG</sequence>
<feature type="transmembrane region" description="Helical" evidence="8">
    <location>
        <begin position="21"/>
        <end position="40"/>
    </location>
</feature>
<organism evidence="11 12">
    <name type="scientific">Dokdonella soli</name>
    <dbReference type="NCBI Taxonomy" id="529810"/>
    <lineage>
        <taxon>Bacteria</taxon>
        <taxon>Pseudomonadati</taxon>
        <taxon>Pseudomonadota</taxon>
        <taxon>Gammaproteobacteria</taxon>
        <taxon>Lysobacterales</taxon>
        <taxon>Rhodanobacteraceae</taxon>
        <taxon>Dokdonella</taxon>
    </lineage>
</organism>
<keyword evidence="5 8" id="KW-1133">Transmembrane helix</keyword>
<protein>
    <recommendedName>
        <fullName evidence="8">Protein-methionine-sulfoxide reductase heme-binding subunit MsrQ</fullName>
    </recommendedName>
    <alternativeName>
        <fullName evidence="8">Flavocytochrome MsrQ</fullName>
    </alternativeName>
</protein>
<comment type="subcellular location">
    <subcellularLocation>
        <location evidence="8">Cell membrane</location>
        <topology evidence="8">Multi-pass membrane protein</topology>
    </subcellularLocation>
    <subcellularLocation>
        <location evidence="1">Membrane</location>
        <topology evidence="1">Multi-pass membrane protein</topology>
    </subcellularLocation>
</comment>
<accession>A0ABN1ICH6</accession>
<comment type="subunit">
    <text evidence="8">Heterodimer of a catalytic subunit (MsrP) and a heme-binding subunit (MsrQ).</text>
</comment>
<feature type="transmembrane region" description="Helical" evidence="8">
    <location>
        <begin position="130"/>
        <end position="151"/>
    </location>
</feature>
<dbReference type="HAMAP" id="MF_01207">
    <property type="entry name" value="MsrQ"/>
    <property type="match status" value="1"/>
</dbReference>
<keyword evidence="8" id="KW-0249">Electron transport</keyword>
<evidence type="ECO:0000256" key="7">
    <source>
        <dbReference type="ARBA" id="ARBA00023136"/>
    </source>
</evidence>
<keyword evidence="4 8" id="KW-0812">Transmembrane</keyword>
<keyword evidence="3 8" id="KW-0349">Heme</keyword>
<gene>
    <name evidence="8" type="primary">msrQ</name>
    <name evidence="11" type="ORF">GCM10009105_05210</name>
</gene>
<feature type="region of interest" description="Disordered" evidence="9">
    <location>
        <begin position="221"/>
        <end position="272"/>
    </location>
</feature>
<keyword evidence="6 8" id="KW-0408">Iron</keyword>
<keyword evidence="8" id="KW-0288">FMN</keyword>
<comment type="cofactor">
    <cofactor evidence="8">
        <name>heme b</name>
        <dbReference type="ChEBI" id="CHEBI:60344"/>
    </cofactor>
    <text evidence="8">Binds 1 heme b (iron(II)-protoporphyrin IX) group per subunit.</text>
</comment>
<evidence type="ECO:0000256" key="3">
    <source>
        <dbReference type="ARBA" id="ARBA00022617"/>
    </source>
</evidence>
<evidence type="ECO:0000313" key="12">
    <source>
        <dbReference type="Proteomes" id="UP001501523"/>
    </source>
</evidence>
<feature type="domain" description="Ferric oxidoreductase" evidence="10">
    <location>
        <begin position="62"/>
        <end position="172"/>
    </location>
</feature>
<dbReference type="PANTHER" id="PTHR36964">
    <property type="entry name" value="PROTEIN-METHIONINE-SULFOXIDE REDUCTASE HEME-BINDING SUBUNIT MSRQ"/>
    <property type="match status" value="1"/>
</dbReference>
<evidence type="ECO:0000256" key="1">
    <source>
        <dbReference type="ARBA" id="ARBA00004141"/>
    </source>
</evidence>
<comment type="caution">
    <text evidence="11">The sequence shown here is derived from an EMBL/GenBank/DDBJ whole genome shotgun (WGS) entry which is preliminary data.</text>
</comment>
<evidence type="ECO:0000313" key="11">
    <source>
        <dbReference type="EMBL" id="GAA0706877.1"/>
    </source>
</evidence>
<evidence type="ECO:0000256" key="9">
    <source>
        <dbReference type="SAM" id="MobiDB-lite"/>
    </source>
</evidence>
<evidence type="ECO:0000256" key="4">
    <source>
        <dbReference type="ARBA" id="ARBA00022692"/>
    </source>
</evidence>
<dbReference type="Pfam" id="PF01794">
    <property type="entry name" value="Ferric_reduct"/>
    <property type="match status" value="1"/>
</dbReference>
<feature type="transmembrane region" description="Helical" evidence="8">
    <location>
        <begin position="91"/>
        <end position="110"/>
    </location>
</feature>
<dbReference type="InterPro" id="IPR022837">
    <property type="entry name" value="MsrQ-like"/>
</dbReference>
<feature type="transmembrane region" description="Helical" evidence="8">
    <location>
        <begin position="62"/>
        <end position="79"/>
    </location>
</feature>
<evidence type="ECO:0000256" key="6">
    <source>
        <dbReference type="ARBA" id="ARBA00023004"/>
    </source>
</evidence>
<dbReference type="PANTHER" id="PTHR36964:SF1">
    <property type="entry name" value="PROTEIN-METHIONINE-SULFOXIDE REDUCTASE HEME-BINDING SUBUNIT MSRQ"/>
    <property type="match status" value="1"/>
</dbReference>
<keyword evidence="12" id="KW-1185">Reference proteome</keyword>
<keyword evidence="8" id="KW-0285">Flavoprotein</keyword>
<feature type="compositionally biased region" description="Basic and acidic residues" evidence="9">
    <location>
        <begin position="249"/>
        <end position="259"/>
    </location>
</feature>
<comment type="cofactor">
    <cofactor evidence="8">
        <name>FMN</name>
        <dbReference type="ChEBI" id="CHEBI:58210"/>
    </cofactor>
    <text evidence="8">Binds 1 FMN per subunit.</text>
</comment>
<keyword evidence="8" id="KW-1003">Cell membrane</keyword>